<dbReference type="Proteomes" id="UP001500979">
    <property type="component" value="Unassembled WGS sequence"/>
</dbReference>
<organism evidence="2 3">
    <name type="scientific">Saccharopolyspora taberi</name>
    <dbReference type="NCBI Taxonomy" id="60895"/>
    <lineage>
        <taxon>Bacteria</taxon>
        <taxon>Bacillati</taxon>
        <taxon>Actinomycetota</taxon>
        <taxon>Actinomycetes</taxon>
        <taxon>Pseudonocardiales</taxon>
        <taxon>Pseudonocardiaceae</taxon>
        <taxon>Saccharopolyspora</taxon>
    </lineage>
</organism>
<gene>
    <name evidence="2" type="ORF">GCM10010470_27960</name>
</gene>
<sequence length="132" mass="13913">MRAFAGDSTITSRRTPAPAPLADPEDRPVPPFFFVRVDPATLTCSLLAEAPVRRVVRVPGDTRGPRKCPGTQVPPEYLGDAQGSSMVPKVPKCAPCTADYAVPGTDSVAYNTTALAPVVSGKRIGYRLCSVA</sequence>
<evidence type="ECO:0000313" key="3">
    <source>
        <dbReference type="Proteomes" id="UP001500979"/>
    </source>
</evidence>
<dbReference type="EMBL" id="BAAAUX010000013">
    <property type="protein sequence ID" value="GAA2791535.1"/>
    <property type="molecule type" value="Genomic_DNA"/>
</dbReference>
<evidence type="ECO:0000313" key="2">
    <source>
        <dbReference type="EMBL" id="GAA2791535.1"/>
    </source>
</evidence>
<evidence type="ECO:0000256" key="1">
    <source>
        <dbReference type="SAM" id="MobiDB-lite"/>
    </source>
</evidence>
<accession>A0ABN3VFM7</accession>
<comment type="caution">
    <text evidence="2">The sequence shown here is derived from an EMBL/GenBank/DDBJ whole genome shotgun (WGS) entry which is preliminary data.</text>
</comment>
<name>A0ABN3VFM7_9PSEU</name>
<feature type="region of interest" description="Disordered" evidence="1">
    <location>
        <begin position="1"/>
        <end position="28"/>
    </location>
</feature>
<protein>
    <submittedName>
        <fullName evidence="2">Uncharacterized protein</fullName>
    </submittedName>
</protein>
<reference evidence="2 3" key="1">
    <citation type="journal article" date="2019" name="Int. J. Syst. Evol. Microbiol.">
        <title>The Global Catalogue of Microorganisms (GCM) 10K type strain sequencing project: providing services to taxonomists for standard genome sequencing and annotation.</title>
        <authorList>
            <consortium name="The Broad Institute Genomics Platform"/>
            <consortium name="The Broad Institute Genome Sequencing Center for Infectious Disease"/>
            <person name="Wu L."/>
            <person name="Ma J."/>
        </authorList>
    </citation>
    <scope>NUCLEOTIDE SEQUENCE [LARGE SCALE GENOMIC DNA]</scope>
    <source>
        <strain evidence="2 3">JCM 9383</strain>
    </source>
</reference>
<proteinExistence type="predicted"/>
<keyword evidence="3" id="KW-1185">Reference proteome</keyword>